<dbReference type="EMBL" id="BPVZ01000030">
    <property type="protein sequence ID" value="GKV09443.1"/>
    <property type="molecule type" value="Genomic_DNA"/>
</dbReference>
<comment type="caution">
    <text evidence="1">The sequence shown here is derived from an EMBL/GenBank/DDBJ whole genome shotgun (WGS) entry which is preliminary data.</text>
</comment>
<sequence>MSFGFNVASPHMCSGVRSLLICSGVRCLLICVREFVVSSFVLECSVLSHPYAL</sequence>
<keyword evidence="2" id="KW-1185">Reference proteome</keyword>
<evidence type="ECO:0000313" key="1">
    <source>
        <dbReference type="EMBL" id="GKV09443.1"/>
    </source>
</evidence>
<name>A0AAV5J4B5_9ROSI</name>
<gene>
    <name evidence="1" type="ORF">SLEP1_g20943</name>
</gene>
<dbReference type="Proteomes" id="UP001054252">
    <property type="component" value="Unassembled WGS sequence"/>
</dbReference>
<accession>A0AAV5J4B5</accession>
<reference evidence="1 2" key="1">
    <citation type="journal article" date="2021" name="Commun. Biol.">
        <title>The genome of Shorea leprosula (Dipterocarpaceae) highlights the ecological relevance of drought in aseasonal tropical rainforests.</title>
        <authorList>
            <person name="Ng K.K.S."/>
            <person name="Kobayashi M.J."/>
            <person name="Fawcett J.A."/>
            <person name="Hatakeyama M."/>
            <person name="Paape T."/>
            <person name="Ng C.H."/>
            <person name="Ang C.C."/>
            <person name="Tnah L.H."/>
            <person name="Lee C.T."/>
            <person name="Nishiyama T."/>
            <person name="Sese J."/>
            <person name="O'Brien M.J."/>
            <person name="Copetti D."/>
            <person name="Mohd Noor M.I."/>
            <person name="Ong R.C."/>
            <person name="Putra M."/>
            <person name="Sireger I.Z."/>
            <person name="Indrioko S."/>
            <person name="Kosugi Y."/>
            <person name="Izuno A."/>
            <person name="Isagi Y."/>
            <person name="Lee S.L."/>
            <person name="Shimizu K.K."/>
        </authorList>
    </citation>
    <scope>NUCLEOTIDE SEQUENCE [LARGE SCALE GENOMIC DNA]</scope>
    <source>
        <strain evidence="1">214</strain>
    </source>
</reference>
<proteinExistence type="predicted"/>
<protein>
    <submittedName>
        <fullName evidence="1">Uncharacterized protein</fullName>
    </submittedName>
</protein>
<evidence type="ECO:0000313" key="2">
    <source>
        <dbReference type="Proteomes" id="UP001054252"/>
    </source>
</evidence>
<dbReference type="AlphaFoldDB" id="A0AAV5J4B5"/>
<organism evidence="1 2">
    <name type="scientific">Rubroshorea leprosula</name>
    <dbReference type="NCBI Taxonomy" id="152421"/>
    <lineage>
        <taxon>Eukaryota</taxon>
        <taxon>Viridiplantae</taxon>
        <taxon>Streptophyta</taxon>
        <taxon>Embryophyta</taxon>
        <taxon>Tracheophyta</taxon>
        <taxon>Spermatophyta</taxon>
        <taxon>Magnoliopsida</taxon>
        <taxon>eudicotyledons</taxon>
        <taxon>Gunneridae</taxon>
        <taxon>Pentapetalae</taxon>
        <taxon>rosids</taxon>
        <taxon>malvids</taxon>
        <taxon>Malvales</taxon>
        <taxon>Dipterocarpaceae</taxon>
        <taxon>Rubroshorea</taxon>
    </lineage>
</organism>